<protein>
    <recommendedName>
        <fullName evidence="3">DUF4128 domain-containing protein</fullName>
    </recommendedName>
</protein>
<evidence type="ECO:0008006" key="3">
    <source>
        <dbReference type="Google" id="ProtNLM"/>
    </source>
</evidence>
<accession>A0A109KI54</accession>
<dbReference type="RefSeq" id="WP_060766405.1">
    <property type="nucleotide sequence ID" value="NZ_LCYC01000065.1"/>
</dbReference>
<dbReference type="Gene3D" id="3.30.2000.20">
    <property type="match status" value="1"/>
</dbReference>
<name>A0A109KI54_PSEFL</name>
<gene>
    <name evidence="1" type="ORF">PFL603g_06382</name>
</gene>
<dbReference type="InterPro" id="IPR025395">
    <property type="entry name" value="Phage_tail_terminator-like"/>
</dbReference>
<dbReference type="EMBL" id="LCYC01000065">
    <property type="protein sequence ID" value="KWV69677.1"/>
    <property type="molecule type" value="Genomic_DNA"/>
</dbReference>
<organism evidence="1 2">
    <name type="scientific">Pseudomonas fluorescens</name>
    <dbReference type="NCBI Taxonomy" id="294"/>
    <lineage>
        <taxon>Bacteria</taxon>
        <taxon>Pseudomonadati</taxon>
        <taxon>Pseudomonadota</taxon>
        <taxon>Gammaproteobacteria</taxon>
        <taxon>Pseudomonadales</taxon>
        <taxon>Pseudomonadaceae</taxon>
        <taxon>Pseudomonas</taxon>
    </lineage>
</organism>
<evidence type="ECO:0000313" key="1">
    <source>
        <dbReference type="EMBL" id="KWV69677.1"/>
    </source>
</evidence>
<comment type="caution">
    <text evidence="1">The sequence shown here is derived from an EMBL/GenBank/DDBJ whole genome shotgun (WGS) entry which is preliminary data.</text>
</comment>
<proteinExistence type="predicted"/>
<reference evidence="1 2" key="1">
    <citation type="submission" date="2015-05" db="EMBL/GenBank/DDBJ databases">
        <title>A genomic and transcriptomic approach to investigate the blue pigment phenotype in Pseudomonas fluorescens.</title>
        <authorList>
            <person name="Andreani N.A."/>
            <person name="Cardazzo B."/>
        </authorList>
    </citation>
    <scope>NUCLEOTIDE SEQUENCE [LARGE SCALE GENOMIC DNA]</scope>
    <source>
        <strain evidence="1 2">Ps_40</strain>
    </source>
</reference>
<evidence type="ECO:0000313" key="2">
    <source>
        <dbReference type="Proteomes" id="UP000063434"/>
    </source>
</evidence>
<dbReference type="PATRIC" id="fig|294.195.peg.6777"/>
<dbReference type="AlphaFoldDB" id="A0A109KI54"/>
<dbReference type="Pfam" id="PF13554">
    <property type="entry name" value="Phage_tail_terminator_5"/>
    <property type="match status" value="1"/>
</dbReference>
<sequence length="138" mass="14689">MSHNIISAAFESRLLAWAKARSKPLKVVVENETYTPASGETYLRAFTLPAVTASNTLGGDHHLYVGVFQVNIVTPSGKYRTEASGIVDELSALFPVNLRIPRAGLVAIVLTPVGPGPGIADGSTYTVPASFQYRADTN</sequence>
<dbReference type="Proteomes" id="UP000063434">
    <property type="component" value="Unassembled WGS sequence"/>
</dbReference>